<dbReference type="EMBL" id="JACJPW010000010">
    <property type="protein sequence ID" value="MBD2180615.1"/>
    <property type="molecule type" value="Genomic_DNA"/>
</dbReference>
<proteinExistence type="predicted"/>
<gene>
    <name evidence="1" type="ORF">H6G03_05775</name>
</gene>
<protein>
    <submittedName>
        <fullName evidence="1">Uncharacterized protein</fullName>
    </submittedName>
</protein>
<reference evidence="1" key="1">
    <citation type="journal article" date="2015" name="ISME J.">
        <title>Draft Genome Sequence of Streptomyces incarnatus NRRL8089, which Produces the Nucleoside Antibiotic Sinefungin.</title>
        <authorList>
            <person name="Oshima K."/>
            <person name="Hattori M."/>
            <person name="Shimizu H."/>
            <person name="Fukuda K."/>
            <person name="Nemoto M."/>
            <person name="Inagaki K."/>
            <person name="Tamura T."/>
        </authorList>
    </citation>
    <scope>NUCLEOTIDE SEQUENCE</scope>
    <source>
        <strain evidence="1">FACHB-1375</strain>
    </source>
</reference>
<reference evidence="1" key="2">
    <citation type="submission" date="2020-08" db="EMBL/GenBank/DDBJ databases">
        <authorList>
            <person name="Chen M."/>
            <person name="Teng W."/>
            <person name="Zhao L."/>
            <person name="Hu C."/>
            <person name="Zhou Y."/>
            <person name="Han B."/>
            <person name="Song L."/>
            <person name="Shu W."/>
        </authorList>
    </citation>
    <scope>NUCLEOTIDE SEQUENCE</scope>
    <source>
        <strain evidence="1">FACHB-1375</strain>
    </source>
</reference>
<evidence type="ECO:0000313" key="1">
    <source>
        <dbReference type="EMBL" id="MBD2180615.1"/>
    </source>
</evidence>
<dbReference type="RefSeq" id="WP_190462998.1">
    <property type="nucleotide sequence ID" value="NZ_JACJPW010000010.1"/>
</dbReference>
<evidence type="ECO:0000313" key="2">
    <source>
        <dbReference type="Proteomes" id="UP000641646"/>
    </source>
</evidence>
<sequence>MTDLPCWLKGKAIAVAKVLIADGFCYCGEAEEFCVNQHLESVGDWLIGNWHYVIDAITDGALFSKDYNDSEDCDIDKEIERIQQLIAKAELDWDSCINEGQLSLF</sequence>
<dbReference type="Proteomes" id="UP000641646">
    <property type="component" value="Unassembled WGS sequence"/>
</dbReference>
<name>A0A926VBQ8_9CYAN</name>
<organism evidence="1 2">
    <name type="scientific">Aerosakkonema funiforme FACHB-1375</name>
    <dbReference type="NCBI Taxonomy" id="2949571"/>
    <lineage>
        <taxon>Bacteria</taxon>
        <taxon>Bacillati</taxon>
        <taxon>Cyanobacteriota</taxon>
        <taxon>Cyanophyceae</taxon>
        <taxon>Oscillatoriophycideae</taxon>
        <taxon>Aerosakkonematales</taxon>
        <taxon>Aerosakkonemataceae</taxon>
        <taxon>Aerosakkonema</taxon>
    </lineage>
</organism>
<accession>A0A926VBQ8</accession>
<comment type="caution">
    <text evidence="1">The sequence shown here is derived from an EMBL/GenBank/DDBJ whole genome shotgun (WGS) entry which is preliminary data.</text>
</comment>
<keyword evidence="2" id="KW-1185">Reference proteome</keyword>
<dbReference type="AlphaFoldDB" id="A0A926VBQ8"/>